<accession>A0A0R2CIV3</accession>
<evidence type="ECO:0000256" key="4">
    <source>
        <dbReference type="ARBA" id="ARBA00022989"/>
    </source>
</evidence>
<comment type="subcellular location">
    <subcellularLocation>
        <location evidence="1">Cell membrane</location>
        <topology evidence="1">Multi-pass membrane protein</topology>
    </subcellularLocation>
</comment>
<comment type="catalytic activity">
    <reaction evidence="6">
        <text>3',3'-c-di-AMP + H2O = 5'-O-phosphonoadenylyl-(3'-&gt;5')-adenosine + H(+)</text>
        <dbReference type="Rhea" id="RHEA:54420"/>
        <dbReference type="ChEBI" id="CHEBI:15377"/>
        <dbReference type="ChEBI" id="CHEBI:15378"/>
        <dbReference type="ChEBI" id="CHEBI:71500"/>
        <dbReference type="ChEBI" id="CHEBI:138171"/>
    </reaction>
</comment>
<dbReference type="GO" id="GO:0106409">
    <property type="term" value="F:cyclic-di-AMP phosphodiesterase activity"/>
    <property type="evidence" value="ECO:0007669"/>
    <property type="project" value="RHEA"/>
</dbReference>
<organism evidence="10 11">
    <name type="scientific">Fructilactobacillus florum DSM 22689 = JCM 16035</name>
    <dbReference type="NCBI Taxonomy" id="1423745"/>
    <lineage>
        <taxon>Bacteria</taxon>
        <taxon>Bacillati</taxon>
        <taxon>Bacillota</taxon>
        <taxon>Bacilli</taxon>
        <taxon>Lactobacillales</taxon>
        <taxon>Lactobacillaceae</taxon>
        <taxon>Fructilactobacillus</taxon>
    </lineage>
</organism>
<dbReference type="Gene3D" id="3.10.310.30">
    <property type="match status" value="1"/>
</dbReference>
<sequence>MKKATFHFNVPPFLKNRQMRNISFFIALILISGLVISFLYNFWLGVLLLVLACVGLTVVIRDLNLVEQRVNNYMADLSYVVSRGEQEALLEMPVGILMLDQVQRVKWINPYLQKYFADERIFGSALETAAPELYKIIRKHWNQTEAFTATWQQRQFVMLIQRQYQTIYLLDITKYAEVEIKYENEKISIGEIYLDNFDELSQAMSDQEISNLRNYVTNKLSSWAQQYGVYLKRINADHYMMMLYVETLEKIEQDKFSILDTIRKETIQQNYPITLSVGIAYGDSDLNKLAELAQSNLDLALGRGGDQAVIKPVDEPARFYGGKTNPMEKRTRVRARMITHALQDLMKSSDQIFVDGHRFPDMDSWGAALGIRRIAQMNNKQCYIVFDEEDVHTDIQRLLQEIKQDSELNAAVITPEKADKLATDESLLIMVDHSNPIMGAAQELNQRLSNRTVIIDHHRRGENFPANPLLAYVEPYASSACELITEMFEYQAGDVEPISELEATAMLAGIVVDTQSFTVRTGTRTFDAASYLRSSGADVDQVSYFLKENRDNYLAEIHLISLVDFLSDQIAIITAEVDRNYDAVTAAKAVDSLLSVNQVEASFIVYQRTNDKIGISARSNGKINVQLIMEELGGGGHLTAGATQLADKDITAARTELVAAIKKQTEAATEV</sequence>
<evidence type="ECO:0000256" key="2">
    <source>
        <dbReference type="ARBA" id="ARBA00022475"/>
    </source>
</evidence>
<evidence type="ECO:0000259" key="9">
    <source>
        <dbReference type="PROSITE" id="PS50887"/>
    </source>
</evidence>
<evidence type="ECO:0000256" key="6">
    <source>
        <dbReference type="PIRNR" id="PIRNR026583"/>
    </source>
</evidence>
<dbReference type="InterPro" id="IPR051319">
    <property type="entry name" value="Oligoribo/pAp-PDE_c-di-AMP_PDE"/>
</dbReference>
<evidence type="ECO:0000256" key="8">
    <source>
        <dbReference type="SAM" id="Phobius"/>
    </source>
</evidence>
<proteinExistence type="inferred from homology"/>
<dbReference type="PIRSF" id="PIRSF026583">
    <property type="entry name" value="YybT"/>
    <property type="match status" value="1"/>
</dbReference>
<feature type="domain" description="GGDEF" evidence="9">
    <location>
        <begin position="185"/>
        <end position="313"/>
    </location>
</feature>
<protein>
    <recommendedName>
        <fullName evidence="6">Cyclic-di-AMP phosphodiesterase</fullName>
        <ecNumber evidence="6">3.1.4.-</ecNumber>
    </recommendedName>
</protein>
<keyword evidence="4 8" id="KW-1133">Transmembrane helix</keyword>
<keyword evidence="3 8" id="KW-0812">Transmembrane</keyword>
<dbReference type="Proteomes" id="UP000051586">
    <property type="component" value="Unassembled WGS sequence"/>
</dbReference>
<dbReference type="GO" id="GO:0046872">
    <property type="term" value="F:metal ion binding"/>
    <property type="evidence" value="ECO:0007669"/>
    <property type="project" value="UniProtKB-KW"/>
</dbReference>
<comment type="similarity">
    <text evidence="6">Belongs to the GdpP/PdeA phosphodiesterase family.</text>
</comment>
<dbReference type="GO" id="GO:0016787">
    <property type="term" value="F:hydrolase activity"/>
    <property type="evidence" value="ECO:0007669"/>
    <property type="project" value="UniProtKB-UniRule"/>
</dbReference>
<evidence type="ECO:0000256" key="3">
    <source>
        <dbReference type="ARBA" id="ARBA00022692"/>
    </source>
</evidence>
<name>A0A0R2CIV3_9LACO</name>
<dbReference type="InterPro" id="IPR003156">
    <property type="entry name" value="DHHA1_dom"/>
</dbReference>
<dbReference type="SMART" id="SM00267">
    <property type="entry name" value="GGDEF"/>
    <property type="match status" value="1"/>
</dbReference>
<keyword evidence="7" id="KW-0464">Manganese</keyword>
<dbReference type="InterPro" id="IPR000160">
    <property type="entry name" value="GGDEF_dom"/>
</dbReference>
<comment type="function">
    <text evidence="6">Has phosphodiesterase (PDE) activity against cyclic-di-AMP (c-di-AMP).</text>
</comment>
<dbReference type="PATRIC" id="fig|1423745.4.peg.1051"/>
<feature type="binding site" evidence="7">
    <location>
        <position position="432"/>
    </location>
    <ligand>
        <name>Mn(2+)</name>
        <dbReference type="ChEBI" id="CHEBI:29035"/>
        <label>1</label>
    </ligand>
</feature>
<dbReference type="RefSeq" id="WP_191975879.1">
    <property type="nucleotide sequence ID" value="NZ_AYZI01000006.1"/>
</dbReference>
<dbReference type="Pfam" id="PF21370">
    <property type="entry name" value="PAS_GdpP"/>
    <property type="match status" value="1"/>
</dbReference>
<evidence type="ECO:0000313" key="11">
    <source>
        <dbReference type="Proteomes" id="UP000051586"/>
    </source>
</evidence>
<evidence type="ECO:0000313" key="10">
    <source>
        <dbReference type="EMBL" id="KRM91269.1"/>
    </source>
</evidence>
<dbReference type="FunFam" id="3.90.1640.10:FF:000002">
    <property type="entry name" value="Cyclic-di-AMP phosphodiesterase"/>
    <property type="match status" value="1"/>
</dbReference>
<dbReference type="PANTHER" id="PTHR47618">
    <property type="entry name" value="BIFUNCTIONAL OLIGORIBONUCLEASE AND PAP PHOSPHATASE NRNA"/>
    <property type="match status" value="1"/>
</dbReference>
<dbReference type="AlphaFoldDB" id="A0A0R2CIV3"/>
<keyword evidence="2 6" id="KW-1003">Cell membrane</keyword>
<dbReference type="GO" id="GO:0003676">
    <property type="term" value="F:nucleic acid binding"/>
    <property type="evidence" value="ECO:0007669"/>
    <property type="project" value="UniProtKB-UniRule"/>
</dbReference>
<feature type="binding site" evidence="7">
    <location>
        <position position="457"/>
    </location>
    <ligand>
        <name>Mn(2+)</name>
        <dbReference type="ChEBI" id="CHEBI:29035"/>
        <label>2</label>
    </ligand>
</feature>
<dbReference type="SUPFAM" id="SSF55073">
    <property type="entry name" value="Nucleotide cyclase"/>
    <property type="match status" value="1"/>
</dbReference>
<comment type="cofactor">
    <cofactor evidence="7">
        <name>Mn(2+)</name>
        <dbReference type="ChEBI" id="CHEBI:29035"/>
    </cofactor>
    <text evidence="7">For phosphodiesterase activity, probably binds 2 Mn(2+) per subunit.</text>
</comment>
<evidence type="ECO:0000256" key="5">
    <source>
        <dbReference type="ARBA" id="ARBA00023136"/>
    </source>
</evidence>
<dbReference type="Gene3D" id="3.30.450.20">
    <property type="entry name" value="PAS domain"/>
    <property type="match status" value="1"/>
</dbReference>
<gene>
    <name evidence="10" type="ORF">FC87_GL000989</name>
</gene>
<dbReference type="InterPro" id="IPR038763">
    <property type="entry name" value="DHH_sf"/>
</dbReference>
<keyword evidence="5 6" id="KW-0472">Membrane</keyword>
<dbReference type="Pfam" id="PF02272">
    <property type="entry name" value="DHHA1"/>
    <property type="match status" value="1"/>
</dbReference>
<dbReference type="Pfam" id="PF01368">
    <property type="entry name" value="DHH"/>
    <property type="match status" value="1"/>
</dbReference>
<dbReference type="GO" id="GO:0005886">
    <property type="term" value="C:plasma membrane"/>
    <property type="evidence" value="ECO:0007669"/>
    <property type="project" value="UniProtKB-SubCell"/>
</dbReference>
<dbReference type="InterPro" id="IPR001667">
    <property type="entry name" value="DDH_dom"/>
</dbReference>
<dbReference type="Gene3D" id="3.90.1640.10">
    <property type="entry name" value="inorganic pyrophosphatase (n-terminal core)"/>
    <property type="match status" value="1"/>
</dbReference>
<dbReference type="EC" id="3.1.4.-" evidence="6"/>
<feature type="binding site" evidence="7">
    <location>
        <position position="361"/>
    </location>
    <ligand>
        <name>Mn(2+)</name>
        <dbReference type="ChEBI" id="CHEBI:29035"/>
        <label>1</label>
    </ligand>
</feature>
<dbReference type="InterPro" id="IPR029787">
    <property type="entry name" value="Nucleotide_cyclase"/>
</dbReference>
<feature type="binding site" evidence="7">
    <location>
        <position position="432"/>
    </location>
    <ligand>
        <name>Mn(2+)</name>
        <dbReference type="ChEBI" id="CHEBI:29035"/>
        <label>2</label>
    </ligand>
</feature>
<feature type="transmembrane region" description="Helical" evidence="8">
    <location>
        <begin position="21"/>
        <end position="40"/>
    </location>
</feature>
<comment type="caution">
    <text evidence="10">The sequence shown here is derived from an EMBL/GenBank/DDBJ whole genome shotgun (WGS) entry which is preliminary data.</text>
</comment>
<keyword evidence="6" id="KW-0378">Hydrolase</keyword>
<feature type="binding site" evidence="7">
    <location>
        <position position="513"/>
    </location>
    <ligand>
        <name>Mn(2+)</name>
        <dbReference type="ChEBI" id="CHEBI:29035"/>
        <label>2</label>
    </ligand>
</feature>
<dbReference type="PROSITE" id="PS50887">
    <property type="entry name" value="GGDEF"/>
    <property type="match status" value="1"/>
</dbReference>
<feature type="binding site" evidence="7">
    <location>
        <position position="363"/>
    </location>
    <ligand>
        <name>Mn(2+)</name>
        <dbReference type="ChEBI" id="CHEBI:29035"/>
        <label>2</label>
    </ligand>
</feature>
<dbReference type="PANTHER" id="PTHR47618:SF2">
    <property type="entry name" value="CYCLIC-DI-AMP PHOSPHODIESTERASE GDPP"/>
    <property type="match status" value="1"/>
</dbReference>
<dbReference type="InterPro" id="IPR014528">
    <property type="entry name" value="GdpP/PdeA"/>
</dbReference>
<dbReference type="STRING" id="1423745.GCA_001311215_01152"/>
<evidence type="ECO:0000256" key="7">
    <source>
        <dbReference type="PIRSR" id="PIRSR026583-50"/>
    </source>
</evidence>
<dbReference type="SUPFAM" id="SSF64182">
    <property type="entry name" value="DHH phosphoesterases"/>
    <property type="match status" value="1"/>
</dbReference>
<dbReference type="EMBL" id="AYZI01000006">
    <property type="protein sequence ID" value="KRM91269.1"/>
    <property type="molecule type" value="Genomic_DNA"/>
</dbReference>
<evidence type="ECO:0000256" key="1">
    <source>
        <dbReference type="ARBA" id="ARBA00004651"/>
    </source>
</evidence>
<dbReference type="InterPro" id="IPR049553">
    <property type="entry name" value="GdpP-like_PAS"/>
</dbReference>
<keyword evidence="7" id="KW-0479">Metal-binding</keyword>
<reference evidence="10 11" key="1">
    <citation type="journal article" date="2015" name="Genome Announc.">
        <title>Expanding the biotechnology potential of lactobacilli through comparative genomics of 213 strains and associated genera.</title>
        <authorList>
            <person name="Sun Z."/>
            <person name="Harris H.M."/>
            <person name="McCann A."/>
            <person name="Guo C."/>
            <person name="Argimon S."/>
            <person name="Zhang W."/>
            <person name="Yang X."/>
            <person name="Jeffery I.B."/>
            <person name="Cooney J.C."/>
            <person name="Kagawa T.F."/>
            <person name="Liu W."/>
            <person name="Song Y."/>
            <person name="Salvetti E."/>
            <person name="Wrobel A."/>
            <person name="Rasinkangas P."/>
            <person name="Parkhill J."/>
            <person name="Rea M.C."/>
            <person name="O'Sullivan O."/>
            <person name="Ritari J."/>
            <person name="Douillard F.P."/>
            <person name="Paul Ross R."/>
            <person name="Yang R."/>
            <person name="Briner A.E."/>
            <person name="Felis G.E."/>
            <person name="de Vos W.M."/>
            <person name="Barrangou R."/>
            <person name="Klaenhammer T.R."/>
            <person name="Caufield P.W."/>
            <person name="Cui Y."/>
            <person name="Zhang H."/>
            <person name="O'Toole P.W."/>
        </authorList>
    </citation>
    <scope>NUCLEOTIDE SEQUENCE [LARGE SCALE GENOMIC DNA]</scope>
    <source>
        <strain evidence="10 11">DSM 22689</strain>
    </source>
</reference>
<dbReference type="Pfam" id="PF24898">
    <property type="entry name" value="GGDEF_GdpP"/>
    <property type="match status" value="1"/>
</dbReference>
<feature type="binding site" evidence="7">
    <location>
        <position position="357"/>
    </location>
    <ligand>
        <name>Mn(2+)</name>
        <dbReference type="ChEBI" id="CHEBI:29035"/>
        <label>1</label>
    </ligand>
</feature>